<accession>A0A4R3W1Q6</accession>
<dbReference type="Proteomes" id="UP000295197">
    <property type="component" value="Unassembled WGS sequence"/>
</dbReference>
<dbReference type="RefSeq" id="WP_132775907.1">
    <property type="nucleotide sequence ID" value="NZ_SMBZ01000001.1"/>
</dbReference>
<dbReference type="EMBL" id="SMBZ01000001">
    <property type="protein sequence ID" value="TCV20779.1"/>
    <property type="molecule type" value="Genomic_DNA"/>
</dbReference>
<proteinExistence type="predicted"/>
<evidence type="ECO:0000313" key="1">
    <source>
        <dbReference type="EMBL" id="TCV20779.1"/>
    </source>
</evidence>
<keyword evidence="2" id="KW-1185">Reference proteome</keyword>
<dbReference type="OrthoDB" id="796401at2"/>
<name>A0A4R3W1Q6_9SPHI</name>
<organism evidence="1 2">
    <name type="scientific">Sphingobacterium alimentarium</name>
    <dbReference type="NCBI Taxonomy" id="797292"/>
    <lineage>
        <taxon>Bacteria</taxon>
        <taxon>Pseudomonadati</taxon>
        <taxon>Bacteroidota</taxon>
        <taxon>Sphingobacteriia</taxon>
        <taxon>Sphingobacteriales</taxon>
        <taxon>Sphingobacteriaceae</taxon>
        <taxon>Sphingobacterium</taxon>
    </lineage>
</organism>
<dbReference type="AlphaFoldDB" id="A0A4R3W1Q6"/>
<comment type="caution">
    <text evidence="1">The sequence shown here is derived from an EMBL/GenBank/DDBJ whole genome shotgun (WGS) entry which is preliminary data.</text>
</comment>
<evidence type="ECO:0000313" key="2">
    <source>
        <dbReference type="Proteomes" id="UP000295197"/>
    </source>
</evidence>
<reference evidence="1 2" key="1">
    <citation type="submission" date="2019-03" db="EMBL/GenBank/DDBJ databases">
        <title>Genomic Encyclopedia of Type Strains, Phase IV (KMG-IV): sequencing the most valuable type-strain genomes for metagenomic binning, comparative biology and taxonomic classification.</title>
        <authorList>
            <person name="Goeker M."/>
        </authorList>
    </citation>
    <scope>NUCLEOTIDE SEQUENCE [LARGE SCALE GENOMIC DNA]</scope>
    <source>
        <strain evidence="1 2">DSM 22362</strain>
    </source>
</reference>
<gene>
    <name evidence="1" type="ORF">EDC17_1001122</name>
</gene>
<sequence>MKTRLFLIATILFNVCYGQSDSTKIVNLISYIAKGETLNYAVLKTRIDSSSTKEPKTTEEAFNFKITVKDSTDSSYIISYHRTADIFANPKLLELPEEMQQKIFNLSTVKFDYETNELGTFKKIFNEDQLADKISSDLKEIFEMLSTENSDENIQKFLEDFQGSIDPKSLIAVYAQDIHALHYALGASLNLQDTISFEEESLAPILNVPITMEGIYYCAEYDQENDFISIVQEKTVNSNFKEKILDFARKYENKEKPINEEEFKNMDMNIYIHNTHQYNSYYGVATYVELFKEITVNTKNENMKRIDIYEISLVED</sequence>
<protein>
    <submittedName>
        <fullName evidence="1">Uncharacterized protein</fullName>
    </submittedName>
</protein>